<feature type="region of interest" description="Disordered" evidence="2">
    <location>
        <begin position="397"/>
        <end position="465"/>
    </location>
</feature>
<reference evidence="3" key="1">
    <citation type="submission" date="2021-06" db="EMBL/GenBank/DDBJ databases">
        <authorList>
            <person name="Kallberg Y."/>
            <person name="Tangrot J."/>
            <person name="Rosling A."/>
        </authorList>
    </citation>
    <scope>NUCLEOTIDE SEQUENCE</scope>
    <source>
        <strain evidence="3">MA453B</strain>
    </source>
</reference>
<accession>A0A9N9IKS5</accession>
<proteinExistence type="predicted"/>
<dbReference type="OrthoDB" id="2428093at2759"/>
<name>A0A9N9IKS5_9GLOM</name>
<feature type="non-terminal residue" evidence="3">
    <location>
        <position position="1"/>
    </location>
</feature>
<comment type="caution">
    <text evidence="3">The sequence shown here is derived from an EMBL/GenBank/DDBJ whole genome shotgun (WGS) entry which is preliminary data.</text>
</comment>
<keyword evidence="1" id="KW-0175">Coiled coil</keyword>
<gene>
    <name evidence="3" type="ORF">DERYTH_LOCUS15924</name>
</gene>
<feature type="coiled-coil region" evidence="1">
    <location>
        <begin position="51"/>
        <end position="141"/>
    </location>
</feature>
<organism evidence="3 4">
    <name type="scientific">Dentiscutata erythropus</name>
    <dbReference type="NCBI Taxonomy" id="1348616"/>
    <lineage>
        <taxon>Eukaryota</taxon>
        <taxon>Fungi</taxon>
        <taxon>Fungi incertae sedis</taxon>
        <taxon>Mucoromycota</taxon>
        <taxon>Glomeromycotina</taxon>
        <taxon>Glomeromycetes</taxon>
        <taxon>Diversisporales</taxon>
        <taxon>Gigasporaceae</taxon>
        <taxon>Dentiscutata</taxon>
    </lineage>
</organism>
<dbReference type="AlphaFoldDB" id="A0A9N9IKS5"/>
<protein>
    <submittedName>
        <fullName evidence="3">1276_t:CDS:1</fullName>
    </submittedName>
</protein>
<evidence type="ECO:0000256" key="1">
    <source>
        <dbReference type="SAM" id="Coils"/>
    </source>
</evidence>
<keyword evidence="4" id="KW-1185">Reference proteome</keyword>
<evidence type="ECO:0000313" key="3">
    <source>
        <dbReference type="EMBL" id="CAG8740099.1"/>
    </source>
</evidence>
<sequence length="465" mass="53590">VFFSLSLYTANQQDLKTSELEHQNKNTNYETQKTNLISEEVNELVLLRGKIKEDEVELTDAHEKISELYKELDDVKKKNKEIESENHKLHQADHNKEMALVNITNERNNLISRYNSLVRAFEELTKKNEELKVEAAHYQSKLGDAKNFKLGDDDPNNSTALTRDIEHLQDNINSYARVKKGVTLNLETAQNALQQYGCSLENVANEDSEEKILIKWLLQRILIQNVTDMMGRYLKNHSSQLVPEGNRELELIHTTSKMTELLGEFNKHRDGVDEVTQVAPIKLRQQIYAVLGDRGFADIKGEQKEHPFITHVSTYIDLLMSRVQEPEATFRWFKRGDKVDPIQMVGPWDENIDQWFVDICYFPLIGIDLDNENNRKILFQARVAVYKDKEKKPGFLNKLFKSSTEDKRARPQVKQSSTSSQSSQPSQPSSRQNSLKNPDPNTMIPLTSKSQHPQNPNVSDNNRKG</sequence>
<feature type="compositionally biased region" description="Polar residues" evidence="2">
    <location>
        <begin position="435"/>
        <end position="465"/>
    </location>
</feature>
<evidence type="ECO:0000313" key="4">
    <source>
        <dbReference type="Proteomes" id="UP000789405"/>
    </source>
</evidence>
<evidence type="ECO:0000256" key="2">
    <source>
        <dbReference type="SAM" id="MobiDB-lite"/>
    </source>
</evidence>
<dbReference type="EMBL" id="CAJVPY010013362">
    <property type="protein sequence ID" value="CAG8740099.1"/>
    <property type="molecule type" value="Genomic_DNA"/>
</dbReference>
<dbReference type="Proteomes" id="UP000789405">
    <property type="component" value="Unassembled WGS sequence"/>
</dbReference>
<feature type="compositionally biased region" description="Low complexity" evidence="2">
    <location>
        <begin position="412"/>
        <end position="434"/>
    </location>
</feature>